<organism evidence="4 5">
    <name type="scientific">Luteolibacter arcticus</name>
    <dbReference type="NCBI Taxonomy" id="1581411"/>
    <lineage>
        <taxon>Bacteria</taxon>
        <taxon>Pseudomonadati</taxon>
        <taxon>Verrucomicrobiota</taxon>
        <taxon>Verrucomicrobiia</taxon>
        <taxon>Verrucomicrobiales</taxon>
        <taxon>Verrucomicrobiaceae</taxon>
        <taxon>Luteolibacter</taxon>
    </lineage>
</organism>
<evidence type="ECO:0000256" key="2">
    <source>
        <dbReference type="SAM" id="MobiDB-lite"/>
    </source>
</evidence>
<dbReference type="PANTHER" id="PTHR32305">
    <property type="match status" value="1"/>
</dbReference>
<evidence type="ECO:0000313" key="4">
    <source>
        <dbReference type="EMBL" id="MCW1926011.1"/>
    </source>
</evidence>
<dbReference type="InterPro" id="IPR006530">
    <property type="entry name" value="YD"/>
</dbReference>
<keyword evidence="5" id="KW-1185">Reference proteome</keyword>
<dbReference type="EMBL" id="JAPDDT010000020">
    <property type="protein sequence ID" value="MCW1926011.1"/>
    <property type="molecule type" value="Genomic_DNA"/>
</dbReference>
<dbReference type="Proteomes" id="UP001320876">
    <property type="component" value="Unassembled WGS sequence"/>
</dbReference>
<dbReference type="NCBIfam" id="TIGR03696">
    <property type="entry name" value="Rhs_assc_core"/>
    <property type="match status" value="1"/>
</dbReference>
<dbReference type="InterPro" id="IPR050708">
    <property type="entry name" value="T6SS_VgrG/RHS"/>
</dbReference>
<gene>
    <name evidence="4" type="ORF">OKA05_25860</name>
</gene>
<dbReference type="PANTHER" id="PTHR32305:SF15">
    <property type="entry name" value="PROTEIN RHSA-RELATED"/>
    <property type="match status" value="1"/>
</dbReference>
<evidence type="ECO:0000313" key="5">
    <source>
        <dbReference type="Proteomes" id="UP001320876"/>
    </source>
</evidence>
<feature type="domain" description="Teneurin-like YD-shell" evidence="3">
    <location>
        <begin position="241"/>
        <end position="344"/>
    </location>
</feature>
<sequence length="1097" mass="119316">MKTVTDWAGRTVSQITPDPAGGAEIVTTTTYAPGTNRVVSISSSAPNVATLHTQRYYSTSDVTYQGYDLNSDGYLTYYIDRLTETKRTYEAEAGLWWEVSSQKTYDYSESAITTVSKRRLHGSAGGMASVAIQVSSGCEVLTTSVVFDRTATAKSRIETISRSTSNLSAVSTDLNGLTVSETSHVSLQPTSYGYDSLGRRISERTPAGAVTRTAYKTNGQVDTVTDPFGKVTSYAYHPPTQQAAGRVGTITKPDGKTVTYAYSTRGEVTQIGGTAEYRQDFAYNVYGEKVTLTTWRDGTNSSVTTWVYHPGTGLLLEKRYADTNKTTYTYHSSGKLASRVWARGVSASYSYNAYGDLTGIDYSDATPDVTMPSLDRLGRPLVITQDGIGSEDLSYHPAQGGLKSRSFQSGHSLLPGIGISYSNPRPDGSPAGFSETQASGPHTSQMAYSSYVYDDRGRMDYVYDGLSEVHRYGYNPLTSRIETVQWGYTEALFRQRRNHDVAGRLLAIHSDAISGSTATPLTRYGYELDNVGRRTKATLIDGSNWNYGYNDRSEVTSAVRKNATGTTIPALGATYQYDGIGNRTLSTSDVLGTRTYTPNGLNQYASITTTTTRTVTGRAPAADPVSVNGTALTAGNRTGDIFHFTLPSAANSSSPVWQPATIVSQGTTIDRAFYHPKADTTPMYDLDGNLVNDGRWVYSWDAENRLIQMESTTQAVTAGAPYRKLAFRYDAGGRRLSKTVYQGTASVPVFASSTRWIYDGWNPVSEFSATAETGGTVTRTKSYTWGLDLSGSIQGAGGVGGLLAVTLHNGYSNVSYCPSYDGNGNIVAWTLEGQTAPVSRREYDAFGNTMVEQGTAPSDHGFSTKMQDAETGLYYYGYRYYDAVTGKWVNRDPIEEEGGVNLFCFINNNGIDAVDGLGLIKHGCCLESITVTIKKPLQARGKGSQPFSVEVRYKKKGEIVTRESTGEEICCNPEACQFTQWVKGSLGQVQTAANGTETVGGIHPQFTNSQGTKVYPDVWVDDGYHNNTVWDDDKSIEVISYTDSPGMVPTDGKIWNLVLHFKWEVVDIPTNEIIDDQKAGSINFRGSKDSIVTVVAQ</sequence>
<accession>A0ABT3GR60</accession>
<dbReference type="Pfam" id="PF25023">
    <property type="entry name" value="TEN_YD-shell"/>
    <property type="match status" value="1"/>
</dbReference>
<comment type="caution">
    <text evidence="4">The sequence shown here is derived from an EMBL/GenBank/DDBJ whole genome shotgun (WGS) entry which is preliminary data.</text>
</comment>
<keyword evidence="1" id="KW-0677">Repeat</keyword>
<feature type="region of interest" description="Disordered" evidence="2">
    <location>
        <begin position="424"/>
        <end position="444"/>
    </location>
</feature>
<evidence type="ECO:0000256" key="1">
    <source>
        <dbReference type="ARBA" id="ARBA00022737"/>
    </source>
</evidence>
<reference evidence="4 5" key="1">
    <citation type="submission" date="2022-10" db="EMBL/GenBank/DDBJ databases">
        <title>Luteolibacter arcticus strain CCTCC AB 2014275, whole genome shotgun sequencing project.</title>
        <authorList>
            <person name="Zhao G."/>
            <person name="Shen L."/>
        </authorList>
    </citation>
    <scope>NUCLEOTIDE SEQUENCE [LARGE SCALE GENOMIC DNA]</scope>
    <source>
        <strain evidence="4 5">CCTCC AB 2014275</strain>
    </source>
</reference>
<evidence type="ECO:0000259" key="3">
    <source>
        <dbReference type="Pfam" id="PF25023"/>
    </source>
</evidence>
<dbReference type="InterPro" id="IPR022385">
    <property type="entry name" value="Rhs_assc_core"/>
</dbReference>
<feature type="compositionally biased region" description="Polar residues" evidence="2">
    <location>
        <begin position="434"/>
        <end position="444"/>
    </location>
</feature>
<dbReference type="InterPro" id="IPR056823">
    <property type="entry name" value="TEN-like_YD-shell"/>
</dbReference>
<dbReference type="Gene3D" id="2.180.10.10">
    <property type="entry name" value="RHS repeat-associated core"/>
    <property type="match status" value="1"/>
</dbReference>
<dbReference type="RefSeq" id="WP_264490119.1">
    <property type="nucleotide sequence ID" value="NZ_JAPDDT010000020.1"/>
</dbReference>
<protein>
    <recommendedName>
        <fullName evidence="3">Teneurin-like YD-shell domain-containing protein</fullName>
    </recommendedName>
</protein>
<proteinExistence type="predicted"/>
<name>A0ABT3GR60_9BACT</name>
<dbReference type="NCBIfam" id="TIGR01643">
    <property type="entry name" value="YD_repeat_2x"/>
    <property type="match status" value="1"/>
</dbReference>